<dbReference type="InterPro" id="IPR011453">
    <property type="entry name" value="DUF1559"/>
</dbReference>
<name>A0A402D701_9BACT</name>
<keyword evidence="2" id="KW-1185">Reference proteome</keyword>
<organism evidence="1 2">
    <name type="scientific">Capsulimonas corticalis</name>
    <dbReference type="NCBI Taxonomy" id="2219043"/>
    <lineage>
        <taxon>Bacteria</taxon>
        <taxon>Bacillati</taxon>
        <taxon>Armatimonadota</taxon>
        <taxon>Armatimonadia</taxon>
        <taxon>Capsulimonadales</taxon>
        <taxon>Capsulimonadaceae</taxon>
        <taxon>Capsulimonas</taxon>
    </lineage>
</organism>
<dbReference type="Pfam" id="PF07963">
    <property type="entry name" value="N_methyl"/>
    <property type="match status" value="1"/>
</dbReference>
<evidence type="ECO:0000313" key="1">
    <source>
        <dbReference type="EMBL" id="BDI29315.1"/>
    </source>
</evidence>
<accession>A0A402D701</accession>
<dbReference type="InterPro" id="IPR045584">
    <property type="entry name" value="Pilin-like"/>
</dbReference>
<reference evidence="1 2" key="1">
    <citation type="journal article" date="2019" name="Int. J. Syst. Evol. Microbiol.">
        <title>Capsulimonas corticalis gen. nov., sp. nov., an aerobic capsulated bacterium, of a novel bacterial order, Capsulimonadales ord. nov., of the class Armatimonadia of the phylum Armatimonadetes.</title>
        <authorList>
            <person name="Li J."/>
            <person name="Kudo C."/>
            <person name="Tonouchi A."/>
        </authorList>
    </citation>
    <scope>NUCLEOTIDE SEQUENCE [LARGE SCALE GENOMIC DNA]</scope>
    <source>
        <strain evidence="1 2">AX-7</strain>
    </source>
</reference>
<dbReference type="Proteomes" id="UP000287394">
    <property type="component" value="Chromosome"/>
</dbReference>
<gene>
    <name evidence="1" type="ORF">CCAX7_13660</name>
</gene>
<dbReference type="PANTHER" id="PTHR30093">
    <property type="entry name" value="GENERAL SECRETION PATHWAY PROTEIN G"/>
    <property type="match status" value="1"/>
</dbReference>
<evidence type="ECO:0000313" key="2">
    <source>
        <dbReference type="Proteomes" id="UP000287394"/>
    </source>
</evidence>
<dbReference type="Pfam" id="PF07596">
    <property type="entry name" value="SBP_bac_10"/>
    <property type="match status" value="1"/>
</dbReference>
<sequence>MNKRYGFTLIELLVVIAIIAILAAILFPVFAKAREKARQISCISNEKQLGLAMMQYIQDSDETYPTGLINKGPASTSSGMIGTGLGWAGAISPYIKAPDMLRCPDDKPSPGNGVYTCSYALNFLLPARSLGYLVAPATTVQLFEVTNDTAFVGSLTENALNHNNWIVSAVGDGWPAMSWSNTAACGLNGDYASAVNCDANGCTVSGWDPVCAAVSWTTARHAPNSTDWRQGGSNYLLADGHCKYMRGENAALTNDGPNNAPSNNALPKQVSAWWGSSTAYVTFNPQ</sequence>
<dbReference type="AlphaFoldDB" id="A0A402D701"/>
<protein>
    <submittedName>
        <fullName evidence="1">Uncharacterized protein</fullName>
    </submittedName>
</protein>
<proteinExistence type="predicted"/>
<dbReference type="RefSeq" id="WP_119325218.1">
    <property type="nucleotide sequence ID" value="NZ_AP025739.1"/>
</dbReference>
<dbReference type="NCBIfam" id="TIGR02532">
    <property type="entry name" value="IV_pilin_GFxxxE"/>
    <property type="match status" value="1"/>
</dbReference>
<dbReference type="InterPro" id="IPR012902">
    <property type="entry name" value="N_methyl_site"/>
</dbReference>
<dbReference type="SUPFAM" id="SSF54523">
    <property type="entry name" value="Pili subunits"/>
    <property type="match status" value="1"/>
</dbReference>
<dbReference type="Gene3D" id="3.30.700.10">
    <property type="entry name" value="Glycoprotein, Type 4 Pilin"/>
    <property type="match status" value="1"/>
</dbReference>
<dbReference type="KEGG" id="ccot:CCAX7_13660"/>
<dbReference type="EMBL" id="AP025739">
    <property type="protein sequence ID" value="BDI29315.1"/>
    <property type="molecule type" value="Genomic_DNA"/>
</dbReference>